<dbReference type="GO" id="GO:0016787">
    <property type="term" value="F:hydrolase activity"/>
    <property type="evidence" value="ECO:0007669"/>
    <property type="project" value="UniProtKB-KW"/>
</dbReference>
<dbReference type="RefSeq" id="WP_072891022.1">
    <property type="nucleotide sequence ID" value="NZ_FQVW01000028.1"/>
</dbReference>
<dbReference type="OrthoDB" id="9782422at2"/>
<keyword evidence="3" id="KW-0067">ATP-binding</keyword>
<dbReference type="SMART" id="SM00797">
    <property type="entry name" value="AHS2"/>
    <property type="match status" value="1"/>
</dbReference>
<dbReference type="PANTHER" id="PTHR43309">
    <property type="entry name" value="5-OXOPROLINASE SUBUNIT C"/>
    <property type="match status" value="1"/>
</dbReference>
<dbReference type="NCBIfam" id="TIGR00724">
    <property type="entry name" value="urea_amlyse_rel"/>
    <property type="match status" value="1"/>
</dbReference>
<dbReference type="InterPro" id="IPR003778">
    <property type="entry name" value="CT_A_B"/>
</dbReference>
<feature type="domain" description="Carboxyltransferase" evidence="4">
    <location>
        <begin position="29"/>
        <end position="303"/>
    </location>
</feature>
<dbReference type="AlphaFoldDB" id="A0A1M5J7E7"/>
<dbReference type="STRING" id="930117.SAMN05216225_102822"/>
<evidence type="ECO:0000313" key="6">
    <source>
        <dbReference type="Proteomes" id="UP000183988"/>
    </source>
</evidence>
<evidence type="ECO:0000313" key="5">
    <source>
        <dbReference type="EMBL" id="SHG35943.1"/>
    </source>
</evidence>
<keyword evidence="2" id="KW-0378">Hydrolase</keyword>
<evidence type="ECO:0000256" key="3">
    <source>
        <dbReference type="ARBA" id="ARBA00022840"/>
    </source>
</evidence>
<dbReference type="PANTHER" id="PTHR43309:SF5">
    <property type="entry name" value="5-OXOPROLINASE SUBUNIT C"/>
    <property type="match status" value="1"/>
</dbReference>
<name>A0A1M5J7E7_9BACI</name>
<sequence length="311" mass="34216">MTKSKPIFYVKKPGFQTTFQDLGRHGFQQFGVVTSGAMDTFSLRVANLLVGNKQDEAAMEITMIGPELEAVSPITIAICGADLSPTINGQSITNWKTFRMKEGDLLSFGIPKNGVRTYLAVKGGFDIPVVLGSKSTYLRAKLGQKVEKGSILLGWPSTNNRDIGLKQSMIPNYEREAEVNYIQDPHSNQFTKESLETFSKQTYVVASQSDRMGYRLQGAPIRHQNGADIWSSAVPLGGIQVPSNGQPIILMADRQTTGGYTRIATVISTDIPKVAQLPPGGKIKFRPITIKEAHKKYVEHEKFVRRIGING</sequence>
<protein>
    <submittedName>
        <fullName evidence="5">Antagonist of KipI</fullName>
    </submittedName>
</protein>
<keyword evidence="6" id="KW-1185">Reference proteome</keyword>
<dbReference type="GO" id="GO:0005524">
    <property type="term" value="F:ATP binding"/>
    <property type="evidence" value="ECO:0007669"/>
    <property type="project" value="UniProtKB-KW"/>
</dbReference>
<dbReference type="Gene3D" id="2.40.100.10">
    <property type="entry name" value="Cyclophilin-like"/>
    <property type="match status" value="1"/>
</dbReference>
<dbReference type="EMBL" id="FQVW01000028">
    <property type="protein sequence ID" value="SHG35943.1"/>
    <property type="molecule type" value="Genomic_DNA"/>
</dbReference>
<evidence type="ECO:0000259" key="4">
    <source>
        <dbReference type="SMART" id="SM00797"/>
    </source>
</evidence>
<evidence type="ECO:0000256" key="2">
    <source>
        <dbReference type="ARBA" id="ARBA00022801"/>
    </source>
</evidence>
<dbReference type="Proteomes" id="UP000183988">
    <property type="component" value="Unassembled WGS sequence"/>
</dbReference>
<organism evidence="5 6">
    <name type="scientific">Ornithinibacillus halophilus</name>
    <dbReference type="NCBI Taxonomy" id="930117"/>
    <lineage>
        <taxon>Bacteria</taxon>
        <taxon>Bacillati</taxon>
        <taxon>Bacillota</taxon>
        <taxon>Bacilli</taxon>
        <taxon>Bacillales</taxon>
        <taxon>Bacillaceae</taxon>
        <taxon>Ornithinibacillus</taxon>
    </lineage>
</organism>
<proteinExistence type="predicted"/>
<evidence type="ECO:0000256" key="1">
    <source>
        <dbReference type="ARBA" id="ARBA00022741"/>
    </source>
</evidence>
<dbReference type="InterPro" id="IPR052708">
    <property type="entry name" value="PxpC"/>
</dbReference>
<dbReference type="SUPFAM" id="SSF50891">
    <property type="entry name" value="Cyclophilin-like"/>
    <property type="match status" value="1"/>
</dbReference>
<keyword evidence="1" id="KW-0547">Nucleotide-binding</keyword>
<dbReference type="Pfam" id="PF02626">
    <property type="entry name" value="CT_A_B"/>
    <property type="match status" value="1"/>
</dbReference>
<dbReference type="InterPro" id="IPR029000">
    <property type="entry name" value="Cyclophilin-like_dom_sf"/>
</dbReference>
<reference evidence="5 6" key="1">
    <citation type="submission" date="2016-11" db="EMBL/GenBank/DDBJ databases">
        <authorList>
            <person name="Jaros S."/>
            <person name="Januszkiewicz K."/>
            <person name="Wedrychowicz H."/>
        </authorList>
    </citation>
    <scope>NUCLEOTIDE SEQUENCE [LARGE SCALE GENOMIC DNA]</scope>
    <source>
        <strain evidence="5 6">IBRC-M 10683</strain>
    </source>
</reference>
<gene>
    <name evidence="5" type="ORF">SAMN05216225_102822</name>
</gene>
<accession>A0A1M5J7E7</accession>